<dbReference type="Proteomes" id="UP001367508">
    <property type="component" value="Unassembled WGS sequence"/>
</dbReference>
<gene>
    <name evidence="1" type="ORF">VNO77_15356</name>
</gene>
<reference evidence="1 2" key="1">
    <citation type="submission" date="2024-01" db="EMBL/GenBank/DDBJ databases">
        <title>The genomes of 5 underutilized Papilionoideae crops provide insights into root nodulation and disease resistanc.</title>
        <authorList>
            <person name="Jiang F."/>
        </authorList>
    </citation>
    <scope>NUCLEOTIDE SEQUENCE [LARGE SCALE GENOMIC DNA]</scope>
    <source>
        <strain evidence="1">LVBAO_FW01</strain>
        <tissue evidence="1">Leaves</tissue>
    </source>
</reference>
<evidence type="ECO:0000313" key="2">
    <source>
        <dbReference type="Proteomes" id="UP001367508"/>
    </source>
</evidence>
<sequence length="139" mass="15741">MSYSPSAAEVVLYYEQQHLCNSMDDNTGGYNSPTITEKINVYTNVFCHRNHSIHIMMNTRTKREESGLTVVKIGNTIIWNEIIDHELLVVSPIEATNETRLGGSYSSRGMSLETMQVKRGCEGGVRESGFGRIFFEREK</sequence>
<protein>
    <submittedName>
        <fullName evidence="1">Uncharacterized protein</fullName>
    </submittedName>
</protein>
<dbReference type="EMBL" id="JAYMYQ010000003">
    <property type="protein sequence ID" value="KAK7345010.1"/>
    <property type="molecule type" value="Genomic_DNA"/>
</dbReference>
<name>A0AAN9LYZ0_CANGL</name>
<organism evidence="1 2">
    <name type="scientific">Canavalia gladiata</name>
    <name type="common">Sword bean</name>
    <name type="synonym">Dolichos gladiatus</name>
    <dbReference type="NCBI Taxonomy" id="3824"/>
    <lineage>
        <taxon>Eukaryota</taxon>
        <taxon>Viridiplantae</taxon>
        <taxon>Streptophyta</taxon>
        <taxon>Embryophyta</taxon>
        <taxon>Tracheophyta</taxon>
        <taxon>Spermatophyta</taxon>
        <taxon>Magnoliopsida</taxon>
        <taxon>eudicotyledons</taxon>
        <taxon>Gunneridae</taxon>
        <taxon>Pentapetalae</taxon>
        <taxon>rosids</taxon>
        <taxon>fabids</taxon>
        <taxon>Fabales</taxon>
        <taxon>Fabaceae</taxon>
        <taxon>Papilionoideae</taxon>
        <taxon>50 kb inversion clade</taxon>
        <taxon>NPAAA clade</taxon>
        <taxon>indigoferoid/millettioid clade</taxon>
        <taxon>Phaseoleae</taxon>
        <taxon>Canavalia</taxon>
    </lineage>
</organism>
<dbReference type="AlphaFoldDB" id="A0AAN9LYZ0"/>
<keyword evidence="2" id="KW-1185">Reference proteome</keyword>
<accession>A0AAN9LYZ0</accession>
<comment type="caution">
    <text evidence="1">The sequence shown here is derived from an EMBL/GenBank/DDBJ whole genome shotgun (WGS) entry which is preliminary data.</text>
</comment>
<proteinExistence type="predicted"/>
<evidence type="ECO:0000313" key="1">
    <source>
        <dbReference type="EMBL" id="KAK7345010.1"/>
    </source>
</evidence>